<protein>
    <submittedName>
        <fullName evidence="2">SGNH/GDSL hydrolase family protein</fullName>
    </submittedName>
</protein>
<proteinExistence type="predicted"/>
<gene>
    <name evidence="2" type="ORF">FGF04_02875</name>
</gene>
<evidence type="ECO:0000313" key="3">
    <source>
        <dbReference type="Proteomes" id="UP000324965"/>
    </source>
</evidence>
<name>A0A5B0BJW3_9ACTN</name>
<keyword evidence="3" id="KW-1185">Reference proteome</keyword>
<organism evidence="2 3">
    <name type="scientific">Streptomyces apricus</name>
    <dbReference type="NCBI Taxonomy" id="1828112"/>
    <lineage>
        <taxon>Bacteria</taxon>
        <taxon>Bacillati</taxon>
        <taxon>Actinomycetota</taxon>
        <taxon>Actinomycetes</taxon>
        <taxon>Kitasatosporales</taxon>
        <taxon>Streptomycetaceae</taxon>
        <taxon>Streptomyces</taxon>
    </lineage>
</organism>
<evidence type="ECO:0000313" key="2">
    <source>
        <dbReference type="EMBL" id="KAA0942484.1"/>
    </source>
</evidence>
<keyword evidence="2" id="KW-0378">Hydrolase</keyword>
<dbReference type="CDD" id="cd01832">
    <property type="entry name" value="SGNH_hydrolase_like_1"/>
    <property type="match status" value="1"/>
</dbReference>
<sequence>MNTMCGGERHDPYPLAPDAAAELLARAPWRRFVVLGDDLAEGGDPRKDREGPPWTDRVAAALRSVRPELAYLNLGRRELTAARIRARQLARALTFRPDLAAVAAGGSDVLDDSFDADATEAELARLLGPLRDAGVEVVVLAPFCGRRSARHAAEDQAVLHRRLRLLAERTRDLALRNGVLHVDLGARPVRTGPDLFRADGRHLDAHGHAVAAATVVRCLGARLDGQSARP</sequence>
<accession>A0A5B0BJW3</accession>
<dbReference type="InterPro" id="IPR036514">
    <property type="entry name" value="SGNH_hydro_sf"/>
</dbReference>
<dbReference type="InterPro" id="IPR013830">
    <property type="entry name" value="SGNH_hydro"/>
</dbReference>
<evidence type="ECO:0000259" key="1">
    <source>
        <dbReference type="Pfam" id="PF13472"/>
    </source>
</evidence>
<dbReference type="OrthoDB" id="3474033at2"/>
<dbReference type="AlphaFoldDB" id="A0A5B0BJW3"/>
<dbReference type="GO" id="GO:0016787">
    <property type="term" value="F:hydrolase activity"/>
    <property type="evidence" value="ECO:0007669"/>
    <property type="project" value="UniProtKB-KW"/>
</dbReference>
<reference evidence="2 3" key="1">
    <citation type="submission" date="2019-05" db="EMBL/GenBank/DDBJ databases">
        <authorList>
            <person name="Hariharan J."/>
            <person name="Choudoir M.J."/>
            <person name="Diebold P."/>
            <person name="Panke-Buisse K."/>
            <person name="Buckley D.H."/>
        </authorList>
    </citation>
    <scope>NUCLEOTIDE SEQUENCE [LARGE SCALE GENOMIC DNA]</scope>
    <source>
        <strain evidence="2 3">SUN51</strain>
    </source>
</reference>
<dbReference type="SUPFAM" id="SSF52266">
    <property type="entry name" value="SGNH hydrolase"/>
    <property type="match status" value="1"/>
</dbReference>
<dbReference type="Pfam" id="PF13472">
    <property type="entry name" value="Lipase_GDSL_2"/>
    <property type="match status" value="1"/>
</dbReference>
<dbReference type="EMBL" id="VDFC01000007">
    <property type="protein sequence ID" value="KAA0942484.1"/>
    <property type="molecule type" value="Genomic_DNA"/>
</dbReference>
<comment type="caution">
    <text evidence="2">The sequence shown here is derived from an EMBL/GenBank/DDBJ whole genome shotgun (WGS) entry which is preliminary data.</text>
</comment>
<dbReference type="Gene3D" id="3.40.50.1110">
    <property type="entry name" value="SGNH hydrolase"/>
    <property type="match status" value="1"/>
</dbReference>
<feature type="domain" description="SGNH hydrolase-type esterase" evidence="1">
    <location>
        <begin position="34"/>
        <end position="210"/>
    </location>
</feature>
<dbReference type="Proteomes" id="UP000324965">
    <property type="component" value="Unassembled WGS sequence"/>
</dbReference>